<feature type="domain" description="Cupin type-2" evidence="1">
    <location>
        <begin position="36"/>
        <end position="100"/>
    </location>
</feature>
<keyword evidence="3" id="KW-1185">Reference proteome</keyword>
<dbReference type="Gene3D" id="2.60.120.10">
    <property type="entry name" value="Jelly Rolls"/>
    <property type="match status" value="1"/>
</dbReference>
<dbReference type="SUPFAM" id="SSF51182">
    <property type="entry name" value="RmlC-like cupins"/>
    <property type="match status" value="1"/>
</dbReference>
<sequence length="124" mass="13280">MAVRKHGDAVRHRLHGAVFHSYVSPRAGSEELCAWRLEIAPGTAGIPHRVGKEEVILVLTGRIHVHLDGAVEQLDPGDVLRVPAGAEFGVDNRGPETAEAWVTTSVGLEATLPDGSVISPPWVR</sequence>
<dbReference type="Pfam" id="PF07883">
    <property type="entry name" value="Cupin_2"/>
    <property type="match status" value="1"/>
</dbReference>
<evidence type="ECO:0000313" key="3">
    <source>
        <dbReference type="Proteomes" id="UP000629619"/>
    </source>
</evidence>
<dbReference type="InterPro" id="IPR014710">
    <property type="entry name" value="RmlC-like_jellyroll"/>
</dbReference>
<comment type="caution">
    <text evidence="2">The sequence shown here is derived from an EMBL/GenBank/DDBJ whole genome shotgun (WGS) entry which is preliminary data.</text>
</comment>
<dbReference type="InterPro" id="IPR013096">
    <property type="entry name" value="Cupin_2"/>
</dbReference>
<organism evidence="2 3">
    <name type="scientific">Actinoplanes siamensis</name>
    <dbReference type="NCBI Taxonomy" id="1223317"/>
    <lineage>
        <taxon>Bacteria</taxon>
        <taxon>Bacillati</taxon>
        <taxon>Actinomycetota</taxon>
        <taxon>Actinomycetes</taxon>
        <taxon>Micromonosporales</taxon>
        <taxon>Micromonosporaceae</taxon>
        <taxon>Actinoplanes</taxon>
    </lineage>
</organism>
<dbReference type="RefSeq" id="WP_203677357.1">
    <property type="nucleotide sequence ID" value="NZ_BOMW01000012.1"/>
</dbReference>
<gene>
    <name evidence="2" type="ORF">Asi03nite_11960</name>
</gene>
<name>A0A919N3E7_9ACTN</name>
<proteinExistence type="predicted"/>
<dbReference type="EMBL" id="BOMW01000012">
    <property type="protein sequence ID" value="GIF03658.1"/>
    <property type="molecule type" value="Genomic_DNA"/>
</dbReference>
<reference evidence="2" key="1">
    <citation type="submission" date="2021-01" db="EMBL/GenBank/DDBJ databases">
        <title>Whole genome shotgun sequence of Actinoplanes siamensis NBRC 109076.</title>
        <authorList>
            <person name="Komaki H."/>
            <person name="Tamura T."/>
        </authorList>
    </citation>
    <scope>NUCLEOTIDE SEQUENCE</scope>
    <source>
        <strain evidence="2">NBRC 109076</strain>
    </source>
</reference>
<evidence type="ECO:0000259" key="1">
    <source>
        <dbReference type="Pfam" id="PF07883"/>
    </source>
</evidence>
<accession>A0A919N3E7</accession>
<evidence type="ECO:0000313" key="2">
    <source>
        <dbReference type="EMBL" id="GIF03658.1"/>
    </source>
</evidence>
<dbReference type="InterPro" id="IPR011051">
    <property type="entry name" value="RmlC_Cupin_sf"/>
</dbReference>
<dbReference type="Proteomes" id="UP000629619">
    <property type="component" value="Unassembled WGS sequence"/>
</dbReference>
<protein>
    <submittedName>
        <fullName evidence="2">Cupin</fullName>
    </submittedName>
</protein>
<dbReference type="AlphaFoldDB" id="A0A919N3E7"/>